<dbReference type="GO" id="GO:0005634">
    <property type="term" value="C:nucleus"/>
    <property type="evidence" value="ECO:0007669"/>
    <property type="project" value="UniProtKB-SubCell"/>
</dbReference>
<evidence type="ECO:0000313" key="4">
    <source>
        <dbReference type="EMBL" id="PWZ12024.1"/>
    </source>
</evidence>
<organism evidence="4 5">
    <name type="scientific">Zea mays</name>
    <name type="common">Maize</name>
    <dbReference type="NCBI Taxonomy" id="4577"/>
    <lineage>
        <taxon>Eukaryota</taxon>
        <taxon>Viridiplantae</taxon>
        <taxon>Streptophyta</taxon>
        <taxon>Embryophyta</taxon>
        <taxon>Tracheophyta</taxon>
        <taxon>Spermatophyta</taxon>
        <taxon>Magnoliopsida</taxon>
        <taxon>Liliopsida</taxon>
        <taxon>Poales</taxon>
        <taxon>Poaceae</taxon>
        <taxon>PACMAD clade</taxon>
        <taxon>Panicoideae</taxon>
        <taxon>Andropogonodae</taxon>
        <taxon>Andropogoneae</taxon>
        <taxon>Tripsacinae</taxon>
        <taxon>Zea</taxon>
    </lineage>
</organism>
<feature type="compositionally biased region" description="Basic and acidic residues" evidence="2">
    <location>
        <begin position="330"/>
        <end position="342"/>
    </location>
</feature>
<dbReference type="PANTHER" id="PTHR47350:SF4">
    <property type="entry name" value="PROTEIN IWS1 HOMOLOG 1"/>
    <property type="match status" value="1"/>
</dbReference>
<dbReference type="PROSITE" id="PS51319">
    <property type="entry name" value="TFIIS_N"/>
    <property type="match status" value="1"/>
</dbReference>
<comment type="subcellular location">
    <subcellularLocation>
        <location evidence="1">Nucleus</location>
    </subcellularLocation>
</comment>
<dbReference type="Pfam" id="PF08711">
    <property type="entry name" value="Med26"/>
    <property type="match status" value="1"/>
</dbReference>
<keyword evidence="1" id="KW-0539">Nucleus</keyword>
<dbReference type="InterPro" id="IPR017923">
    <property type="entry name" value="TFIIS_N"/>
</dbReference>
<feature type="compositionally biased region" description="Basic and acidic residues" evidence="2">
    <location>
        <begin position="15"/>
        <end position="27"/>
    </location>
</feature>
<feature type="region of interest" description="Disordered" evidence="2">
    <location>
        <begin position="1"/>
        <end position="157"/>
    </location>
</feature>
<accession>A0A3L6DTJ1</accession>
<evidence type="ECO:0000313" key="5">
    <source>
        <dbReference type="Proteomes" id="UP000251960"/>
    </source>
</evidence>
<dbReference type="GO" id="GO:0032784">
    <property type="term" value="P:regulation of DNA-templated transcription elongation"/>
    <property type="evidence" value="ECO:0007669"/>
    <property type="project" value="InterPro"/>
</dbReference>
<gene>
    <name evidence="4" type="primary">IWS1_0</name>
    <name evidence="4" type="ORF">Zm00014a_017421</name>
</gene>
<dbReference type="InterPro" id="IPR035441">
    <property type="entry name" value="TFIIS/LEDGF_dom_sf"/>
</dbReference>
<dbReference type="GO" id="GO:0009742">
    <property type="term" value="P:brassinosteroid mediated signaling pathway"/>
    <property type="evidence" value="ECO:0007669"/>
    <property type="project" value="InterPro"/>
</dbReference>
<evidence type="ECO:0000256" key="2">
    <source>
        <dbReference type="SAM" id="MobiDB-lite"/>
    </source>
</evidence>
<sequence>MGDNYDDEGEPIVNLDEREPSPEHQPYEDLDDDLDGGGDWTRDRSPTPVHGDDGGAGSSSKPRKRLLKKGGGGGMPGDDGLDDFGLEDEDADPSAEARKRKGSSSLRDLARGGAGREKKAKKMRMEDDGRGRDTGMVRDRRGSGGRDSGGRDDQDDGEREIQELWDTIAGGESEFLHFFFLQGELLTKDQDGCVNMLGAYQARVLILLSCFLRHHLGVRSSRLGVGLPRPIRLWRPPCSINCHLGTIWCSLRPEQPEADAAQVWAWGRSVHGKIACGSRCGRFAREGERQESRAGDCVPTAWRHEVTEDDQEGVRTVDDDNFIDDTGVDPADRYGSDNERHSPGRYAQAEEGEEDDEIERLFKGDIGLIVEQFIAEFEVAAEEDANLNRQSKPAINKLMKLPLLIDVLSKKNLQQEFLDHGVLTLLKNWLEPLPDGSMPNMNIRSAVLKLLTDFPIDLEQYDRREQLKKSGLGKVIMFLSKSDEETTANRKLAKELVDKWSRPIFNKSTRFEDMKRYDDERAPYRRPQMKKPSSSSSGMESRDDDLDADFSQRKSGQSSSRQHASRPEASPLDFVIRPQSKIDPEQIRARAKQAVQDQRRLKMNKKLQQLKAPKKKNLQASKLSVEGRGMIKYL</sequence>
<reference evidence="4 5" key="1">
    <citation type="journal article" date="2018" name="Nat. Genet.">
        <title>Extensive intraspecific gene order and gene structural variations between Mo17 and other maize genomes.</title>
        <authorList>
            <person name="Sun S."/>
            <person name="Zhou Y."/>
            <person name="Chen J."/>
            <person name="Shi J."/>
            <person name="Zhao H."/>
            <person name="Zhao H."/>
            <person name="Song W."/>
            <person name="Zhang M."/>
            <person name="Cui Y."/>
            <person name="Dong X."/>
            <person name="Liu H."/>
            <person name="Ma X."/>
            <person name="Jiao Y."/>
            <person name="Wang B."/>
            <person name="Wei X."/>
            <person name="Stein J.C."/>
            <person name="Glaubitz J.C."/>
            <person name="Lu F."/>
            <person name="Yu G."/>
            <person name="Liang C."/>
            <person name="Fengler K."/>
            <person name="Li B."/>
            <person name="Rafalski A."/>
            <person name="Schnable P.S."/>
            <person name="Ware D.H."/>
            <person name="Buckler E.S."/>
            <person name="Lai J."/>
        </authorList>
    </citation>
    <scope>NUCLEOTIDE SEQUENCE [LARGE SCALE GENOMIC DNA]</scope>
    <source>
        <strain evidence="5">cv. Missouri 17</strain>
        <tissue evidence="4">Seedling</tissue>
    </source>
</reference>
<proteinExistence type="predicted"/>
<feature type="compositionally biased region" description="Acidic residues" evidence="2">
    <location>
        <begin position="1"/>
        <end position="10"/>
    </location>
</feature>
<evidence type="ECO:0000256" key="1">
    <source>
        <dbReference type="PROSITE-ProRule" id="PRU00649"/>
    </source>
</evidence>
<feature type="compositionally biased region" description="Basic and acidic residues" evidence="2">
    <location>
        <begin position="40"/>
        <end position="53"/>
    </location>
</feature>
<feature type="compositionally biased region" description="Basic and acidic residues" evidence="2">
    <location>
        <begin position="108"/>
        <end position="152"/>
    </location>
</feature>
<feature type="compositionally biased region" description="Low complexity" evidence="2">
    <location>
        <begin position="553"/>
        <end position="562"/>
    </location>
</feature>
<dbReference type="EMBL" id="NCVQ01000009">
    <property type="protein sequence ID" value="PWZ12024.1"/>
    <property type="molecule type" value="Genomic_DNA"/>
</dbReference>
<feature type="region of interest" description="Disordered" evidence="2">
    <location>
        <begin position="516"/>
        <end position="599"/>
    </location>
</feature>
<dbReference type="Gene3D" id="1.20.930.10">
    <property type="entry name" value="Conserved domain common to transcription factors TFIIS, elongin A, CRSP70"/>
    <property type="match status" value="1"/>
</dbReference>
<feature type="region of interest" description="Disordered" evidence="2">
    <location>
        <begin position="308"/>
        <end position="354"/>
    </location>
</feature>
<feature type="domain" description="TFIIS N-terminal" evidence="3">
    <location>
        <begin position="424"/>
        <end position="507"/>
    </location>
</feature>
<dbReference type="Proteomes" id="UP000251960">
    <property type="component" value="Chromosome 8"/>
</dbReference>
<comment type="caution">
    <text evidence="4">The sequence shown here is derived from an EMBL/GenBank/DDBJ whole genome shotgun (WGS) entry which is preliminary data.</text>
</comment>
<name>A0A3L6DTJ1_MAIZE</name>
<protein>
    <submittedName>
        <fullName evidence="4">Protein IWS1 1</fullName>
    </submittedName>
</protein>
<evidence type="ECO:0000259" key="3">
    <source>
        <dbReference type="PROSITE" id="PS51319"/>
    </source>
</evidence>
<dbReference type="ExpressionAtlas" id="A0A3L6DTJ1">
    <property type="expression patterns" value="baseline and differential"/>
</dbReference>
<dbReference type="PANTHER" id="PTHR47350">
    <property type="entry name" value="PROTEIN IWS1 HOMOLOG 1"/>
    <property type="match status" value="1"/>
</dbReference>
<feature type="compositionally biased region" description="Basic and acidic residues" evidence="2">
    <location>
        <begin position="308"/>
        <end position="318"/>
    </location>
</feature>
<dbReference type="AlphaFoldDB" id="A0A3L6DTJ1"/>
<dbReference type="InterPro" id="IPR044204">
    <property type="entry name" value="IWS1/2"/>
</dbReference>
<feature type="compositionally biased region" description="Acidic residues" evidence="2">
    <location>
        <begin position="79"/>
        <end position="93"/>
    </location>
</feature>